<dbReference type="PANTHER" id="PTHR36109:SF1">
    <property type="entry name" value="SLR0613 PROTEIN"/>
    <property type="match status" value="1"/>
</dbReference>
<dbReference type="Proteomes" id="UP000248857">
    <property type="component" value="Unassembled WGS sequence"/>
</dbReference>
<sequence length="169" mass="18521">MSDYIVVTLGERTQAETAAKNLETAGLPTAQISVFGQGFKMPDTDSLFDPTLLKWQSMKRMMLWLLPFGFFAGVTFNQITQLTIIPGLGNIGDGFIGGLFGLGAAAMGSFAYGGGAQLYLDKDLIPYAKRLENGKYLVIVKGSQRLIQDAKRVLRVLDPEIMTIYEDID</sequence>
<dbReference type="OrthoDB" id="428329at2"/>
<dbReference type="AlphaFoldDB" id="A0A2W1JU33"/>
<dbReference type="EMBL" id="PQWO01000006">
    <property type="protein sequence ID" value="PZD73324.1"/>
    <property type="molecule type" value="Genomic_DNA"/>
</dbReference>
<keyword evidence="1" id="KW-0812">Transmembrane</keyword>
<feature type="transmembrane region" description="Helical" evidence="1">
    <location>
        <begin position="61"/>
        <end position="79"/>
    </location>
</feature>
<keyword evidence="1" id="KW-1133">Transmembrane helix</keyword>
<comment type="caution">
    <text evidence="2">The sequence shown here is derived from an EMBL/GenBank/DDBJ whole genome shotgun (WGS) entry which is preliminary data.</text>
</comment>
<name>A0A2W1JU33_9CYAN</name>
<reference evidence="2 3" key="1">
    <citation type="journal article" date="2018" name="Sci. Rep.">
        <title>A novel species of the marine cyanobacterium Acaryochloris with a unique pigment content and lifestyle.</title>
        <authorList>
            <person name="Partensky F."/>
            <person name="Six C."/>
            <person name="Ratin M."/>
            <person name="Garczarek L."/>
            <person name="Vaulot D."/>
            <person name="Probert I."/>
            <person name="Calteau A."/>
            <person name="Gourvil P."/>
            <person name="Marie D."/>
            <person name="Grebert T."/>
            <person name="Bouchier C."/>
            <person name="Le Panse S."/>
            <person name="Gachenot M."/>
            <person name="Rodriguez F."/>
            <person name="Garrido J.L."/>
        </authorList>
    </citation>
    <scope>NUCLEOTIDE SEQUENCE [LARGE SCALE GENOMIC DNA]</scope>
    <source>
        <strain evidence="2 3">RCC1774</strain>
    </source>
</reference>
<proteinExistence type="predicted"/>
<organism evidence="2 3">
    <name type="scientific">Acaryochloris thomasi RCC1774</name>
    <dbReference type="NCBI Taxonomy" id="1764569"/>
    <lineage>
        <taxon>Bacteria</taxon>
        <taxon>Bacillati</taxon>
        <taxon>Cyanobacteriota</taxon>
        <taxon>Cyanophyceae</taxon>
        <taxon>Acaryochloridales</taxon>
        <taxon>Acaryochloridaceae</taxon>
        <taxon>Acaryochloris</taxon>
        <taxon>Acaryochloris thomasi</taxon>
    </lineage>
</organism>
<dbReference type="RefSeq" id="WP_110986243.1">
    <property type="nucleotide sequence ID" value="NZ_CAWNWM010000006.1"/>
</dbReference>
<dbReference type="InterPro" id="IPR052948">
    <property type="entry name" value="Low_temp-induced_all0457"/>
</dbReference>
<evidence type="ECO:0000313" key="2">
    <source>
        <dbReference type="EMBL" id="PZD73324.1"/>
    </source>
</evidence>
<evidence type="ECO:0000256" key="1">
    <source>
        <dbReference type="SAM" id="Phobius"/>
    </source>
</evidence>
<accession>A0A2W1JU33</accession>
<gene>
    <name evidence="2" type="ORF">C1752_02283</name>
</gene>
<dbReference type="PANTHER" id="PTHR36109">
    <property type="entry name" value="MEMBRANE PROTEIN-RELATED"/>
    <property type="match status" value="1"/>
</dbReference>
<protein>
    <submittedName>
        <fullName evidence="2">Uncharacterized protein</fullName>
    </submittedName>
</protein>
<keyword evidence="3" id="KW-1185">Reference proteome</keyword>
<feature type="transmembrane region" description="Helical" evidence="1">
    <location>
        <begin position="99"/>
        <end position="120"/>
    </location>
</feature>
<evidence type="ECO:0000313" key="3">
    <source>
        <dbReference type="Proteomes" id="UP000248857"/>
    </source>
</evidence>
<keyword evidence="1" id="KW-0472">Membrane</keyword>